<dbReference type="EMBL" id="CAJVQB010006692">
    <property type="protein sequence ID" value="CAG8689781.1"/>
    <property type="molecule type" value="Genomic_DNA"/>
</dbReference>
<keyword evidence="2" id="KW-1185">Reference proteome</keyword>
<evidence type="ECO:0000313" key="1">
    <source>
        <dbReference type="EMBL" id="CAG8689781.1"/>
    </source>
</evidence>
<sequence length="80" mass="9699">MSNQVRRYFSMWKKWVRLAYKKNELDALSIKISDSSKGQQPINQWGRCKSVQCIEKIYYYVNKWKGINEEYYKTMSADNM</sequence>
<gene>
    <name evidence="1" type="ORF">GMARGA_LOCUS11436</name>
</gene>
<protein>
    <submittedName>
        <fullName evidence="1">14333_t:CDS:1</fullName>
    </submittedName>
</protein>
<accession>A0ABN7UW83</accession>
<organism evidence="1 2">
    <name type="scientific">Gigaspora margarita</name>
    <dbReference type="NCBI Taxonomy" id="4874"/>
    <lineage>
        <taxon>Eukaryota</taxon>
        <taxon>Fungi</taxon>
        <taxon>Fungi incertae sedis</taxon>
        <taxon>Mucoromycota</taxon>
        <taxon>Glomeromycotina</taxon>
        <taxon>Glomeromycetes</taxon>
        <taxon>Diversisporales</taxon>
        <taxon>Gigasporaceae</taxon>
        <taxon>Gigaspora</taxon>
    </lineage>
</organism>
<dbReference type="Proteomes" id="UP000789901">
    <property type="component" value="Unassembled WGS sequence"/>
</dbReference>
<comment type="caution">
    <text evidence="1">The sequence shown here is derived from an EMBL/GenBank/DDBJ whole genome shotgun (WGS) entry which is preliminary data.</text>
</comment>
<proteinExistence type="predicted"/>
<name>A0ABN7UW83_GIGMA</name>
<reference evidence="1 2" key="1">
    <citation type="submission" date="2021-06" db="EMBL/GenBank/DDBJ databases">
        <authorList>
            <person name="Kallberg Y."/>
            <person name="Tangrot J."/>
            <person name="Rosling A."/>
        </authorList>
    </citation>
    <scope>NUCLEOTIDE SEQUENCE [LARGE SCALE GENOMIC DNA]</scope>
    <source>
        <strain evidence="1 2">120-4 pot B 10/14</strain>
    </source>
</reference>
<evidence type="ECO:0000313" key="2">
    <source>
        <dbReference type="Proteomes" id="UP000789901"/>
    </source>
</evidence>